<evidence type="ECO:0000256" key="5">
    <source>
        <dbReference type="ARBA" id="ARBA00023136"/>
    </source>
</evidence>
<dbReference type="InterPro" id="IPR039163">
    <property type="entry name" value="EMC7"/>
</dbReference>
<feature type="signal peptide" evidence="6">
    <location>
        <begin position="1"/>
        <end position="28"/>
    </location>
</feature>
<sequence>MELLGRNRCLLLIVGCFCFSSLCVSAAASQSGETSIIDGRIRLDVLKTKPASIKILLDGGRYVAFPRIDGYFAFYDIPSGSHILEVVALGYYFAPLKIDASSKRGEVRASIAENHRRVLPQPLVLTPVMPVFYYEIRQPVTVWTFAKNPMVLMMAFSLFAIYGLPAMTAGMDPEEIKAVQEQMKTSGGLGALLSGQSPTPKAVKAE</sequence>
<proteinExistence type="predicted"/>
<keyword evidence="9" id="KW-1185">Reference proteome</keyword>
<gene>
    <name evidence="8" type="ORF">KFL_003630090</name>
</gene>
<dbReference type="OrthoDB" id="27095at2759"/>
<evidence type="ECO:0000256" key="3">
    <source>
        <dbReference type="ARBA" id="ARBA00022729"/>
    </source>
</evidence>
<dbReference type="InterPro" id="IPR019008">
    <property type="entry name" value="Beta_sandwich_EMC7"/>
</dbReference>
<feature type="chain" id="PRO_5013231372" description="ER membrane protein complex subunit 7 beta-sandwich domain-containing protein" evidence="6">
    <location>
        <begin position="29"/>
        <end position="206"/>
    </location>
</feature>
<evidence type="ECO:0000313" key="9">
    <source>
        <dbReference type="Proteomes" id="UP000054558"/>
    </source>
</evidence>
<name>A0A1Y1IET2_KLENI</name>
<evidence type="ECO:0000259" key="7">
    <source>
        <dbReference type="Pfam" id="PF09430"/>
    </source>
</evidence>
<accession>A0A1Y1IET2</accession>
<keyword evidence="3 6" id="KW-0732">Signal</keyword>
<feature type="domain" description="ER membrane protein complex subunit 7 beta-sandwich" evidence="7">
    <location>
        <begin position="48"/>
        <end position="153"/>
    </location>
</feature>
<organism evidence="8 9">
    <name type="scientific">Klebsormidium nitens</name>
    <name type="common">Green alga</name>
    <name type="synonym">Ulothrix nitens</name>
    <dbReference type="NCBI Taxonomy" id="105231"/>
    <lineage>
        <taxon>Eukaryota</taxon>
        <taxon>Viridiplantae</taxon>
        <taxon>Streptophyta</taxon>
        <taxon>Klebsormidiophyceae</taxon>
        <taxon>Klebsormidiales</taxon>
        <taxon>Klebsormidiaceae</taxon>
        <taxon>Klebsormidium</taxon>
    </lineage>
</organism>
<dbReference type="Proteomes" id="UP000054558">
    <property type="component" value="Unassembled WGS sequence"/>
</dbReference>
<evidence type="ECO:0000256" key="1">
    <source>
        <dbReference type="ARBA" id="ARBA00004167"/>
    </source>
</evidence>
<reference evidence="8 9" key="1">
    <citation type="journal article" date="2014" name="Nat. Commun.">
        <title>Klebsormidium flaccidum genome reveals primary factors for plant terrestrial adaptation.</title>
        <authorList>
            <person name="Hori K."/>
            <person name="Maruyama F."/>
            <person name="Fujisawa T."/>
            <person name="Togashi T."/>
            <person name="Yamamoto N."/>
            <person name="Seo M."/>
            <person name="Sato S."/>
            <person name="Yamada T."/>
            <person name="Mori H."/>
            <person name="Tajima N."/>
            <person name="Moriyama T."/>
            <person name="Ikeuchi M."/>
            <person name="Watanabe M."/>
            <person name="Wada H."/>
            <person name="Kobayashi K."/>
            <person name="Saito M."/>
            <person name="Masuda T."/>
            <person name="Sasaki-Sekimoto Y."/>
            <person name="Mashiguchi K."/>
            <person name="Awai K."/>
            <person name="Shimojima M."/>
            <person name="Masuda S."/>
            <person name="Iwai M."/>
            <person name="Nobusawa T."/>
            <person name="Narise T."/>
            <person name="Kondo S."/>
            <person name="Saito H."/>
            <person name="Sato R."/>
            <person name="Murakawa M."/>
            <person name="Ihara Y."/>
            <person name="Oshima-Yamada Y."/>
            <person name="Ohtaka K."/>
            <person name="Satoh M."/>
            <person name="Sonobe K."/>
            <person name="Ishii M."/>
            <person name="Ohtani R."/>
            <person name="Kanamori-Sato M."/>
            <person name="Honoki R."/>
            <person name="Miyazaki D."/>
            <person name="Mochizuki H."/>
            <person name="Umetsu J."/>
            <person name="Higashi K."/>
            <person name="Shibata D."/>
            <person name="Kamiya Y."/>
            <person name="Sato N."/>
            <person name="Nakamura Y."/>
            <person name="Tabata S."/>
            <person name="Ida S."/>
            <person name="Kurokawa K."/>
            <person name="Ohta H."/>
        </authorList>
    </citation>
    <scope>NUCLEOTIDE SEQUENCE [LARGE SCALE GENOMIC DNA]</scope>
    <source>
        <strain evidence="8 9">NIES-2285</strain>
    </source>
</reference>
<evidence type="ECO:0000256" key="2">
    <source>
        <dbReference type="ARBA" id="ARBA00022692"/>
    </source>
</evidence>
<dbReference type="PANTHER" id="PTHR13605:SF4">
    <property type="entry name" value="ER MEMBRANE PROTEIN COMPLEX SUBUNIT 7"/>
    <property type="match status" value="1"/>
</dbReference>
<comment type="subcellular location">
    <subcellularLocation>
        <location evidence="1">Membrane</location>
        <topology evidence="1">Single-pass membrane protein</topology>
    </subcellularLocation>
</comment>
<evidence type="ECO:0000313" key="8">
    <source>
        <dbReference type="EMBL" id="GAQ87591.1"/>
    </source>
</evidence>
<evidence type="ECO:0000256" key="4">
    <source>
        <dbReference type="ARBA" id="ARBA00022989"/>
    </source>
</evidence>
<dbReference type="STRING" id="105231.A0A1Y1IET2"/>
<protein>
    <recommendedName>
        <fullName evidence="7">ER membrane protein complex subunit 7 beta-sandwich domain-containing protein</fullName>
    </recommendedName>
</protein>
<keyword evidence="4" id="KW-1133">Transmembrane helix</keyword>
<evidence type="ECO:0000256" key="6">
    <source>
        <dbReference type="SAM" id="SignalP"/>
    </source>
</evidence>
<dbReference type="Pfam" id="PF09430">
    <property type="entry name" value="EMC7_beta-sandw"/>
    <property type="match status" value="1"/>
</dbReference>
<dbReference type="OMA" id="FRPREEW"/>
<dbReference type="GO" id="GO:0072546">
    <property type="term" value="C:EMC complex"/>
    <property type="evidence" value="ECO:0000318"/>
    <property type="project" value="GO_Central"/>
</dbReference>
<keyword evidence="5" id="KW-0472">Membrane</keyword>
<dbReference type="EMBL" id="DF237312">
    <property type="protein sequence ID" value="GAQ87591.1"/>
    <property type="molecule type" value="Genomic_DNA"/>
</dbReference>
<dbReference type="AlphaFoldDB" id="A0A1Y1IET2"/>
<dbReference type="PANTHER" id="PTHR13605">
    <property type="entry name" value="ER MEMBRANE PROTEIN COMPLEX SUBUNIT 7"/>
    <property type="match status" value="1"/>
</dbReference>
<keyword evidence="2" id="KW-0812">Transmembrane</keyword>